<accession>A0A2X2M7P0</accession>
<dbReference type="Pfam" id="PF02803">
    <property type="entry name" value="Thiolase_C"/>
    <property type="match status" value="1"/>
</dbReference>
<evidence type="ECO:0000259" key="1">
    <source>
        <dbReference type="Pfam" id="PF02803"/>
    </source>
</evidence>
<keyword evidence="2" id="KW-0808">Transferase</keyword>
<dbReference type="PANTHER" id="PTHR43853">
    <property type="entry name" value="3-KETOACYL-COA THIOLASE, PEROXISOMAL"/>
    <property type="match status" value="1"/>
</dbReference>
<dbReference type="Gene3D" id="3.40.47.10">
    <property type="match status" value="2"/>
</dbReference>
<reference evidence="2 3" key="1">
    <citation type="submission" date="2018-06" db="EMBL/GenBank/DDBJ databases">
        <authorList>
            <consortium name="Pathogen Informatics"/>
            <person name="Doyle S."/>
        </authorList>
    </citation>
    <scope>NUCLEOTIDE SEQUENCE [LARGE SCALE GENOMIC DNA]</scope>
    <source>
        <strain evidence="2 3">NCTC7878</strain>
    </source>
</reference>
<dbReference type="GO" id="GO:0006635">
    <property type="term" value="P:fatty acid beta-oxidation"/>
    <property type="evidence" value="ECO:0007669"/>
    <property type="project" value="TreeGrafter"/>
</dbReference>
<sequence>MAYELGFDHGLLFKDGVTVGVDSNLPGIGPVPAISNLLKRNQLTIENIEVIEINEAFSAQVVACQQALNISNTQLNIWGGALASGHPYGASGAQLVTRLFYMFDKESMIASMGIGGGLGNAALFTRF</sequence>
<dbReference type="EMBL" id="UAUX01000006">
    <property type="protein sequence ID" value="SPZ97820.1"/>
    <property type="molecule type" value="Genomic_DNA"/>
</dbReference>
<gene>
    <name evidence="2" type="primary">thlA_1</name>
    <name evidence="2" type="ORF">NCTC7878_01210</name>
</gene>
<protein>
    <submittedName>
        <fullName evidence="2">Acetyl-CoA acetyltransferase</fullName>
        <ecNumber evidence="2">2.3.1.9</ecNumber>
    </submittedName>
</protein>
<dbReference type="InterPro" id="IPR020613">
    <property type="entry name" value="Thiolase_CS"/>
</dbReference>
<organism evidence="2 3">
    <name type="scientific">Staphylococcus aureus</name>
    <dbReference type="NCBI Taxonomy" id="1280"/>
    <lineage>
        <taxon>Bacteria</taxon>
        <taxon>Bacillati</taxon>
        <taxon>Bacillota</taxon>
        <taxon>Bacilli</taxon>
        <taxon>Bacillales</taxon>
        <taxon>Staphylococcaceae</taxon>
        <taxon>Staphylococcus</taxon>
    </lineage>
</organism>
<dbReference type="GO" id="GO:0003985">
    <property type="term" value="F:acetyl-CoA C-acetyltransferase activity"/>
    <property type="evidence" value="ECO:0007669"/>
    <property type="project" value="UniProtKB-EC"/>
</dbReference>
<dbReference type="InterPro" id="IPR016039">
    <property type="entry name" value="Thiolase-like"/>
</dbReference>
<dbReference type="PANTHER" id="PTHR43853:SF3">
    <property type="entry name" value="ACETYL-COA C-ACETYLTRANSFERASE YHFS-RELATED"/>
    <property type="match status" value="1"/>
</dbReference>
<dbReference type="AlphaFoldDB" id="A0A2X2M7P0"/>
<dbReference type="InterPro" id="IPR050215">
    <property type="entry name" value="Thiolase-like_sf_Thiolase"/>
</dbReference>
<dbReference type="SUPFAM" id="SSF53901">
    <property type="entry name" value="Thiolase-like"/>
    <property type="match status" value="1"/>
</dbReference>
<keyword evidence="2" id="KW-0012">Acyltransferase</keyword>
<dbReference type="GO" id="GO:0010124">
    <property type="term" value="P:phenylacetate catabolic process"/>
    <property type="evidence" value="ECO:0007669"/>
    <property type="project" value="TreeGrafter"/>
</dbReference>
<evidence type="ECO:0000313" key="3">
    <source>
        <dbReference type="Proteomes" id="UP000249913"/>
    </source>
</evidence>
<dbReference type="InterPro" id="IPR020617">
    <property type="entry name" value="Thiolase_C"/>
</dbReference>
<name>A0A2X2M7P0_STAAU</name>
<dbReference type="Proteomes" id="UP000249913">
    <property type="component" value="Unassembled WGS sequence"/>
</dbReference>
<proteinExistence type="predicted"/>
<feature type="domain" description="Thiolase C-terminal" evidence="1">
    <location>
        <begin position="17"/>
        <end position="125"/>
    </location>
</feature>
<dbReference type="PROSITE" id="PS00737">
    <property type="entry name" value="THIOLASE_2"/>
    <property type="match status" value="1"/>
</dbReference>
<dbReference type="EC" id="2.3.1.9" evidence="2"/>
<evidence type="ECO:0000313" key="2">
    <source>
        <dbReference type="EMBL" id="SPZ97820.1"/>
    </source>
</evidence>